<dbReference type="Gene3D" id="3.40.50.720">
    <property type="entry name" value="NAD(P)-binding Rossmann-like Domain"/>
    <property type="match status" value="1"/>
</dbReference>
<dbReference type="InterPro" id="IPR020843">
    <property type="entry name" value="ER"/>
</dbReference>
<gene>
    <name evidence="2" type="ORF">OLC1_LOCUS15693</name>
</gene>
<dbReference type="SUPFAM" id="SSF50129">
    <property type="entry name" value="GroES-like"/>
    <property type="match status" value="1"/>
</dbReference>
<keyword evidence="3" id="KW-1185">Reference proteome</keyword>
<organism evidence="2 3">
    <name type="scientific">Oldenlandia corymbosa var. corymbosa</name>
    <dbReference type="NCBI Taxonomy" id="529605"/>
    <lineage>
        <taxon>Eukaryota</taxon>
        <taxon>Viridiplantae</taxon>
        <taxon>Streptophyta</taxon>
        <taxon>Embryophyta</taxon>
        <taxon>Tracheophyta</taxon>
        <taxon>Spermatophyta</taxon>
        <taxon>Magnoliopsida</taxon>
        <taxon>eudicotyledons</taxon>
        <taxon>Gunneridae</taxon>
        <taxon>Pentapetalae</taxon>
        <taxon>asterids</taxon>
        <taxon>lamiids</taxon>
        <taxon>Gentianales</taxon>
        <taxon>Rubiaceae</taxon>
        <taxon>Rubioideae</taxon>
        <taxon>Spermacoceae</taxon>
        <taxon>Hedyotis-Oldenlandia complex</taxon>
        <taxon>Oldenlandia</taxon>
    </lineage>
</organism>
<dbReference type="PANTHER" id="PTHR44013:SF1">
    <property type="entry name" value="ZINC-TYPE ALCOHOL DEHYDROGENASE-LIKE PROTEIN C16A3.02C"/>
    <property type="match status" value="1"/>
</dbReference>
<accession>A0AAV1DHP5</accession>
<dbReference type="SUPFAM" id="SSF51735">
    <property type="entry name" value="NAD(P)-binding Rossmann-fold domains"/>
    <property type="match status" value="1"/>
</dbReference>
<protein>
    <submittedName>
        <fullName evidence="2">OLC1v1006691C1</fullName>
    </submittedName>
</protein>
<dbReference type="Pfam" id="PF13602">
    <property type="entry name" value="ADH_zinc_N_2"/>
    <property type="match status" value="1"/>
</dbReference>
<reference evidence="2" key="1">
    <citation type="submission" date="2023-03" db="EMBL/GenBank/DDBJ databases">
        <authorList>
            <person name="Julca I."/>
        </authorList>
    </citation>
    <scope>NUCLEOTIDE SEQUENCE</scope>
</reference>
<dbReference type="Proteomes" id="UP001161247">
    <property type="component" value="Chromosome 5"/>
</dbReference>
<dbReference type="Gene3D" id="3.90.180.10">
    <property type="entry name" value="Medium-chain alcohol dehydrogenases, catalytic domain"/>
    <property type="match status" value="1"/>
</dbReference>
<dbReference type="SMART" id="SM00829">
    <property type="entry name" value="PKS_ER"/>
    <property type="match status" value="1"/>
</dbReference>
<dbReference type="InterPro" id="IPR052733">
    <property type="entry name" value="Chloroplast_QOR"/>
</dbReference>
<proteinExistence type="predicted"/>
<dbReference type="AlphaFoldDB" id="A0AAV1DHP5"/>
<feature type="domain" description="Enoyl reductase (ER)" evidence="1">
    <location>
        <begin position="9"/>
        <end position="322"/>
    </location>
</feature>
<dbReference type="PANTHER" id="PTHR44013">
    <property type="entry name" value="ZINC-TYPE ALCOHOL DEHYDROGENASE-LIKE PROTEIN C16A3.02C"/>
    <property type="match status" value="1"/>
</dbReference>
<dbReference type="EMBL" id="OX459122">
    <property type="protein sequence ID" value="CAI9107359.1"/>
    <property type="molecule type" value="Genomic_DNA"/>
</dbReference>
<name>A0AAV1DHP5_OLDCO</name>
<dbReference type="GO" id="GO:0016491">
    <property type="term" value="F:oxidoreductase activity"/>
    <property type="evidence" value="ECO:0007669"/>
    <property type="project" value="InterPro"/>
</dbReference>
<dbReference type="InterPro" id="IPR036291">
    <property type="entry name" value="NAD(P)-bd_dom_sf"/>
</dbReference>
<evidence type="ECO:0000259" key="1">
    <source>
        <dbReference type="SMART" id="SM00829"/>
    </source>
</evidence>
<dbReference type="Pfam" id="PF08240">
    <property type="entry name" value="ADH_N"/>
    <property type="match status" value="1"/>
</dbReference>
<dbReference type="InterPro" id="IPR011032">
    <property type="entry name" value="GroES-like_sf"/>
</dbReference>
<sequence>MYNDRSISDVHGNSVLKQHVKVPIPEPKQDELLVRVEAVSLNPFDWKIQKGMLRPIMPSKFPHIPCTDVAGEVVKVGSATKGFKPGDKVVAMLSPLNGGGLAEYAAVKANTTVHRPDEVPAAEASVLATTGMTAYQALRRVGGLTSRPIRNILITAASGGVGIMAVQLAKLLAPNSHLTVTCGARNFEFMRSLGADELLDYRTPEGASLKSPSGKKYDLIIDAASGIPWSTFAPNMSEDSKVVYLTPNLNSLLSVIIRKLTFSKKKAALLFTSQNKEDLDFLVHLVKEGKLKVKIDSKYPLTKADDAWAKCIDGHATGKIIVEPWN</sequence>
<dbReference type="InterPro" id="IPR013154">
    <property type="entry name" value="ADH-like_N"/>
</dbReference>
<evidence type="ECO:0000313" key="3">
    <source>
        <dbReference type="Proteomes" id="UP001161247"/>
    </source>
</evidence>
<dbReference type="CDD" id="cd08267">
    <property type="entry name" value="MDR1"/>
    <property type="match status" value="1"/>
</dbReference>
<evidence type="ECO:0000313" key="2">
    <source>
        <dbReference type="EMBL" id="CAI9107359.1"/>
    </source>
</evidence>